<dbReference type="EMBL" id="BNJK01000001">
    <property type="protein sequence ID" value="GHO92594.1"/>
    <property type="molecule type" value="Genomic_DNA"/>
</dbReference>
<evidence type="ECO:0000313" key="2">
    <source>
        <dbReference type="EMBL" id="GHO92594.1"/>
    </source>
</evidence>
<dbReference type="SUPFAM" id="SSF63817">
    <property type="entry name" value="Sortase"/>
    <property type="match status" value="1"/>
</dbReference>
<name>A0A8J3IBY0_9CHLR</name>
<dbReference type="AlphaFoldDB" id="A0A8J3IBY0"/>
<dbReference type="GO" id="GO:0016787">
    <property type="term" value="F:hydrolase activity"/>
    <property type="evidence" value="ECO:0007669"/>
    <property type="project" value="UniProtKB-KW"/>
</dbReference>
<sequence>MMKMLRRYWYAFALLFVLAGLALGSWAWSGHNTGMKTSHDEAHAEEDEQPTATEPAWWEGARLLIPSLHIDAPIEAVGVTADGSMEVPKNQQWDGVGWYQYGPVPGEKGSAVIDGHLDRPGGAPAVFWHLHELHTGDTIMLVTHDGKTLHFRVTMLQKYEPQQAPLDNIFGDKSGSYLNLITCAGQWVASEHQTTQRLIVYTTLVE</sequence>
<keyword evidence="3" id="KW-1185">Reference proteome</keyword>
<accession>A0A8J3IBY0</accession>
<reference evidence="2" key="1">
    <citation type="submission" date="2020-10" db="EMBL/GenBank/DDBJ databases">
        <title>Taxonomic study of unclassified bacteria belonging to the class Ktedonobacteria.</title>
        <authorList>
            <person name="Yabe S."/>
            <person name="Wang C.M."/>
            <person name="Zheng Y."/>
            <person name="Sakai Y."/>
            <person name="Cavaletti L."/>
            <person name="Monciardini P."/>
            <person name="Donadio S."/>
        </authorList>
    </citation>
    <scope>NUCLEOTIDE SEQUENCE</scope>
    <source>
        <strain evidence="2">ID150040</strain>
    </source>
</reference>
<comment type="caution">
    <text evidence="2">The sequence shown here is derived from an EMBL/GenBank/DDBJ whole genome shotgun (WGS) entry which is preliminary data.</text>
</comment>
<gene>
    <name evidence="2" type="ORF">KSF_026420</name>
</gene>
<protein>
    <submittedName>
        <fullName evidence="2">Class F sortase</fullName>
    </submittedName>
</protein>
<evidence type="ECO:0000313" key="3">
    <source>
        <dbReference type="Proteomes" id="UP000597444"/>
    </source>
</evidence>
<dbReference type="CDD" id="cd05829">
    <property type="entry name" value="Sortase_F"/>
    <property type="match status" value="1"/>
</dbReference>
<dbReference type="InterPro" id="IPR042001">
    <property type="entry name" value="Sortase_F"/>
</dbReference>
<evidence type="ECO:0000256" key="1">
    <source>
        <dbReference type="ARBA" id="ARBA00022801"/>
    </source>
</evidence>
<dbReference type="Pfam" id="PF04203">
    <property type="entry name" value="Sortase"/>
    <property type="match status" value="1"/>
</dbReference>
<proteinExistence type="predicted"/>
<dbReference type="Proteomes" id="UP000597444">
    <property type="component" value="Unassembled WGS sequence"/>
</dbReference>
<dbReference type="InterPro" id="IPR005754">
    <property type="entry name" value="Sortase"/>
</dbReference>
<organism evidence="2 3">
    <name type="scientific">Reticulibacter mediterranei</name>
    <dbReference type="NCBI Taxonomy" id="2778369"/>
    <lineage>
        <taxon>Bacteria</taxon>
        <taxon>Bacillati</taxon>
        <taxon>Chloroflexota</taxon>
        <taxon>Ktedonobacteria</taxon>
        <taxon>Ktedonobacterales</taxon>
        <taxon>Reticulibacteraceae</taxon>
        <taxon>Reticulibacter</taxon>
    </lineage>
</organism>
<keyword evidence="1" id="KW-0378">Hydrolase</keyword>
<dbReference type="InterPro" id="IPR023365">
    <property type="entry name" value="Sortase_dom-sf"/>
</dbReference>
<dbReference type="Gene3D" id="2.40.260.10">
    <property type="entry name" value="Sortase"/>
    <property type="match status" value="1"/>
</dbReference>